<dbReference type="GO" id="GO:0005524">
    <property type="term" value="F:ATP binding"/>
    <property type="evidence" value="ECO:0007669"/>
    <property type="project" value="UniProtKB-UniRule"/>
</dbReference>
<keyword evidence="4" id="KW-0067">ATP-binding</keyword>
<dbReference type="GO" id="GO:0016740">
    <property type="term" value="F:transferase activity"/>
    <property type="evidence" value="ECO:0007669"/>
    <property type="project" value="UniProtKB-KW"/>
</dbReference>
<comment type="similarity">
    <text evidence="4">Belongs to the ubiquitin-conjugating enzyme family.</text>
</comment>
<dbReference type="InterPro" id="IPR000608">
    <property type="entry name" value="UBC"/>
</dbReference>
<sequence length="178" mass="19761">MASSTSTKRLLKEYATTQRELGLTSTHPHRSPSANPDLIELRPWDVEGEDLSEWTAIIRGPSSGFYTGGIFQLSIAVPSNYPTKPPSIKFKTKIFHPNVSWKDGEICLDILQSQWTPAWSLSSACTAILALLDAPEPDSPLNVDAATLYRTGDVRAYGSMCRMYTMLFAQNHLIDEQV</sequence>
<dbReference type="SUPFAM" id="SSF54495">
    <property type="entry name" value="UBC-like"/>
    <property type="match status" value="1"/>
</dbReference>
<evidence type="ECO:0000259" key="5">
    <source>
        <dbReference type="PROSITE" id="PS50127"/>
    </source>
</evidence>
<protein>
    <submittedName>
        <fullName evidence="6">Probable ubiquitin-conjugating enzyme E2</fullName>
    </submittedName>
</protein>
<evidence type="ECO:0000256" key="1">
    <source>
        <dbReference type="ARBA" id="ARBA00022679"/>
    </source>
</evidence>
<evidence type="ECO:0000256" key="4">
    <source>
        <dbReference type="RuleBase" id="RU362109"/>
    </source>
</evidence>
<proteinExistence type="inferred from homology"/>
<dbReference type="SMART" id="SM00212">
    <property type="entry name" value="UBCc"/>
    <property type="match status" value="1"/>
</dbReference>
<name>A0A077R2X8_9BASI</name>
<keyword evidence="4" id="KW-0547">Nucleotide-binding</keyword>
<dbReference type="PROSITE" id="PS00183">
    <property type="entry name" value="UBC_1"/>
    <property type="match status" value="1"/>
</dbReference>
<dbReference type="Gene3D" id="3.10.110.10">
    <property type="entry name" value="Ubiquitin Conjugating Enzyme"/>
    <property type="match status" value="1"/>
</dbReference>
<keyword evidence="1" id="KW-0808">Transferase</keyword>
<accession>A0A077R2X8</accession>
<evidence type="ECO:0000313" key="6">
    <source>
        <dbReference type="EMBL" id="CDI51319.1"/>
    </source>
</evidence>
<evidence type="ECO:0000256" key="2">
    <source>
        <dbReference type="ARBA" id="ARBA00022786"/>
    </source>
</evidence>
<dbReference type="Pfam" id="PF00179">
    <property type="entry name" value="UQ_con"/>
    <property type="match status" value="1"/>
</dbReference>
<dbReference type="CDD" id="cd23812">
    <property type="entry name" value="UBCc_ScPEX4-like"/>
    <property type="match status" value="1"/>
</dbReference>
<dbReference type="InterPro" id="IPR050113">
    <property type="entry name" value="Ub_conjugating_enzyme"/>
</dbReference>
<organism evidence="6">
    <name type="scientific">Melanopsichium pennsylvanicum 4</name>
    <dbReference type="NCBI Taxonomy" id="1398559"/>
    <lineage>
        <taxon>Eukaryota</taxon>
        <taxon>Fungi</taxon>
        <taxon>Dikarya</taxon>
        <taxon>Basidiomycota</taxon>
        <taxon>Ustilaginomycotina</taxon>
        <taxon>Ustilaginomycetes</taxon>
        <taxon>Ustilaginales</taxon>
        <taxon>Ustilaginaceae</taxon>
        <taxon>Melanopsichium</taxon>
    </lineage>
</organism>
<reference evidence="6" key="1">
    <citation type="journal article" date="2014" name="Genome Biol. Evol.">
        <title>Gene Loss Rather Than Gene Gain Is Associated with a Host Jump from Monocots to Dicots in the Smut Fungus Melanopsichium pennsylvanicum.</title>
        <authorList>
            <person name="Sharma R."/>
            <person name="Mishra B."/>
            <person name="Runge F."/>
            <person name="Thines M."/>
        </authorList>
    </citation>
    <scope>NUCLEOTIDE SEQUENCE</scope>
    <source>
        <strain evidence="6">4</strain>
    </source>
</reference>
<dbReference type="AlphaFoldDB" id="A0A077R2X8"/>
<dbReference type="PANTHER" id="PTHR24067">
    <property type="entry name" value="UBIQUITIN-CONJUGATING ENZYME E2"/>
    <property type="match status" value="1"/>
</dbReference>
<evidence type="ECO:0000256" key="3">
    <source>
        <dbReference type="PROSITE-ProRule" id="PRU10133"/>
    </source>
</evidence>
<dbReference type="InterPro" id="IPR016135">
    <property type="entry name" value="UBQ-conjugating_enzyme/RWD"/>
</dbReference>
<dbReference type="EMBL" id="HG529498">
    <property type="protein sequence ID" value="CDI51319.1"/>
    <property type="molecule type" value="Genomic_DNA"/>
</dbReference>
<keyword evidence="2 4" id="KW-0833">Ubl conjugation pathway</keyword>
<feature type="domain" description="UBC core" evidence="5">
    <location>
        <begin position="5"/>
        <end position="170"/>
    </location>
</feature>
<feature type="active site" description="Glycyl thioester intermediate" evidence="3">
    <location>
        <position position="107"/>
    </location>
</feature>
<dbReference type="PROSITE" id="PS50127">
    <property type="entry name" value="UBC_2"/>
    <property type="match status" value="1"/>
</dbReference>
<dbReference type="InterPro" id="IPR023313">
    <property type="entry name" value="UBQ-conjugating_AS"/>
</dbReference>